<evidence type="ECO:0008006" key="3">
    <source>
        <dbReference type="Google" id="ProtNLM"/>
    </source>
</evidence>
<accession>C2FU08</accession>
<name>C2FU08_SPHSI</name>
<reference evidence="1 2" key="1">
    <citation type="submission" date="2009-01" db="EMBL/GenBank/DDBJ databases">
        <authorList>
            <person name="Qin X."/>
            <person name="Bachman B."/>
            <person name="Battles P."/>
            <person name="Bell A."/>
            <person name="Bess C."/>
            <person name="Bickham C."/>
            <person name="Chaboub L."/>
            <person name="Chen D."/>
            <person name="Coyle M."/>
            <person name="Deiros D.R."/>
            <person name="Dinh H."/>
            <person name="Forbes L."/>
            <person name="Fowler G."/>
            <person name="Francisco L."/>
            <person name="Fu Q."/>
            <person name="Gubbala S."/>
            <person name="Hale W."/>
            <person name="Han Y."/>
            <person name="Hemphill L."/>
            <person name="Highlander S.K."/>
            <person name="Hirani K."/>
            <person name="Hogues M."/>
            <person name="Jackson L."/>
            <person name="Jakkamsetti A."/>
            <person name="Javaid M."/>
            <person name="Jiang H."/>
            <person name="Korchina V."/>
            <person name="Kovar C."/>
            <person name="Lara F."/>
            <person name="Lee S."/>
            <person name="Mata R."/>
            <person name="Mathew T."/>
            <person name="Moen C."/>
            <person name="Morales K."/>
            <person name="Munidasa M."/>
            <person name="Nazareth L."/>
            <person name="Ngo R."/>
            <person name="Nguyen L."/>
            <person name="Okwuonu G."/>
            <person name="Ongeri F."/>
            <person name="Patil S."/>
            <person name="Petrosino J."/>
            <person name="Pham C."/>
            <person name="Pham P."/>
            <person name="Pu L.-L."/>
            <person name="Puazo M."/>
            <person name="Raj R."/>
            <person name="Reid J."/>
            <person name="Rouhana J."/>
            <person name="Saada N."/>
            <person name="Shang Y."/>
            <person name="Simmons D."/>
            <person name="Thornton R."/>
            <person name="Warren J."/>
            <person name="Weissenberger G."/>
            <person name="Zhang J."/>
            <person name="Zhang L."/>
            <person name="Zhou C."/>
            <person name="Zhu D."/>
            <person name="Muzny D."/>
            <person name="Worley K."/>
            <person name="Gibbs R."/>
        </authorList>
    </citation>
    <scope>NUCLEOTIDE SEQUENCE [LARGE SCALE GENOMIC DNA]</scope>
    <source>
        <strain evidence="1 2">ATCC 33300</strain>
    </source>
</reference>
<evidence type="ECO:0000313" key="1">
    <source>
        <dbReference type="EMBL" id="EEI93638.1"/>
    </source>
</evidence>
<protein>
    <recommendedName>
        <fullName evidence="3">Tetratricopeptide repeat protein</fullName>
    </recommendedName>
</protein>
<comment type="caution">
    <text evidence="1">The sequence shown here is derived from an EMBL/GenBank/DDBJ whole genome shotgun (WGS) entry which is preliminary data.</text>
</comment>
<dbReference type="Proteomes" id="UP000006241">
    <property type="component" value="Unassembled WGS sequence"/>
</dbReference>
<dbReference type="AlphaFoldDB" id="C2FU08"/>
<dbReference type="EMBL" id="ACHB01000018">
    <property type="protein sequence ID" value="EEI93638.1"/>
    <property type="molecule type" value="Genomic_DNA"/>
</dbReference>
<proteinExistence type="predicted"/>
<dbReference type="HOGENOM" id="CLU_3140823_0_0_10"/>
<sequence length="49" mass="5776">MGYLYAYTDMDRSVAHYEQAIRLSRSLTEKHTLQKEIERLKFAKINAGK</sequence>
<organism evidence="1 2">
    <name type="scientific">Sphingobacterium spiritivorum ATCC 33300</name>
    <dbReference type="NCBI Taxonomy" id="525372"/>
    <lineage>
        <taxon>Bacteria</taxon>
        <taxon>Pseudomonadati</taxon>
        <taxon>Bacteroidota</taxon>
        <taxon>Sphingobacteriia</taxon>
        <taxon>Sphingobacteriales</taxon>
        <taxon>Sphingobacteriaceae</taxon>
        <taxon>Sphingobacterium</taxon>
    </lineage>
</organism>
<evidence type="ECO:0000313" key="2">
    <source>
        <dbReference type="Proteomes" id="UP000006241"/>
    </source>
</evidence>
<gene>
    <name evidence="1" type="ORF">HMPREF0765_0790</name>
</gene>